<name>A0A1H7RV46_9BACT</name>
<keyword evidence="3" id="KW-1185">Reference proteome</keyword>
<feature type="compositionally biased region" description="Basic and acidic residues" evidence="1">
    <location>
        <begin position="100"/>
        <end position="112"/>
    </location>
</feature>
<dbReference type="InterPro" id="IPR036388">
    <property type="entry name" value="WH-like_DNA-bd_sf"/>
</dbReference>
<dbReference type="SUPFAM" id="SSF88659">
    <property type="entry name" value="Sigma3 and sigma4 domains of RNA polymerase sigma factors"/>
    <property type="match status" value="1"/>
</dbReference>
<gene>
    <name evidence="2" type="ORF">SAMN04488505_102742</name>
</gene>
<evidence type="ECO:0000313" key="3">
    <source>
        <dbReference type="Proteomes" id="UP000198984"/>
    </source>
</evidence>
<dbReference type="Gene3D" id="1.10.1740.10">
    <property type="match status" value="1"/>
</dbReference>
<keyword evidence="2" id="KW-0804">Transcription</keyword>
<dbReference type="GO" id="GO:0000428">
    <property type="term" value="C:DNA-directed RNA polymerase complex"/>
    <property type="evidence" value="ECO:0007669"/>
    <property type="project" value="UniProtKB-KW"/>
</dbReference>
<dbReference type="Proteomes" id="UP000198984">
    <property type="component" value="Unassembled WGS sequence"/>
</dbReference>
<evidence type="ECO:0000313" key="2">
    <source>
        <dbReference type="EMBL" id="SEL64141.1"/>
    </source>
</evidence>
<dbReference type="STRING" id="573321.SAMN04488505_102742"/>
<sequence>MLNYERDDAFAEVFEKMHPQLDRFFHRRLKNARTSGTADWALMKDDLVQQTACKALEYSRTPNGANYPLKVLIRIKANNVWSEYIRQSKNKPFKQSSENTLEKESKDPDPYKTIVKKDTLSRLPEKDGTNDLKIIIRMVSEGYHYTEIAQMLNKSEGAIKMKVFRLKRWLNRKG</sequence>
<proteinExistence type="predicted"/>
<dbReference type="EMBL" id="FOBB01000002">
    <property type="protein sequence ID" value="SEL64141.1"/>
    <property type="molecule type" value="Genomic_DNA"/>
</dbReference>
<dbReference type="RefSeq" id="WP_089910551.1">
    <property type="nucleotide sequence ID" value="NZ_FOBB01000002.1"/>
</dbReference>
<accession>A0A1H7RV46</accession>
<keyword evidence="2" id="KW-0240">DNA-directed RNA polymerase</keyword>
<organism evidence="2 3">
    <name type="scientific">Chitinophaga rupis</name>
    <dbReference type="NCBI Taxonomy" id="573321"/>
    <lineage>
        <taxon>Bacteria</taxon>
        <taxon>Pseudomonadati</taxon>
        <taxon>Bacteroidota</taxon>
        <taxon>Chitinophagia</taxon>
        <taxon>Chitinophagales</taxon>
        <taxon>Chitinophagaceae</taxon>
        <taxon>Chitinophaga</taxon>
    </lineage>
</organism>
<dbReference type="Gene3D" id="1.10.10.10">
    <property type="entry name" value="Winged helix-like DNA-binding domain superfamily/Winged helix DNA-binding domain"/>
    <property type="match status" value="1"/>
</dbReference>
<dbReference type="AlphaFoldDB" id="A0A1H7RV46"/>
<protein>
    <submittedName>
        <fullName evidence="2">DNA-directed RNA polymerase specialized sigma subunit, sigma24 family</fullName>
    </submittedName>
</protein>
<dbReference type="InterPro" id="IPR013324">
    <property type="entry name" value="RNA_pol_sigma_r3/r4-like"/>
</dbReference>
<feature type="region of interest" description="Disordered" evidence="1">
    <location>
        <begin position="92"/>
        <end position="112"/>
    </location>
</feature>
<reference evidence="2 3" key="1">
    <citation type="submission" date="2016-10" db="EMBL/GenBank/DDBJ databases">
        <authorList>
            <person name="de Groot N.N."/>
        </authorList>
    </citation>
    <scope>NUCLEOTIDE SEQUENCE [LARGE SCALE GENOMIC DNA]</scope>
    <source>
        <strain evidence="2 3">DSM 21039</strain>
    </source>
</reference>
<evidence type="ECO:0000256" key="1">
    <source>
        <dbReference type="SAM" id="MobiDB-lite"/>
    </source>
</evidence>